<comment type="caution">
    <text evidence="2">The sequence shown here is derived from an EMBL/GenBank/DDBJ whole genome shotgun (WGS) entry which is preliminary data.</text>
</comment>
<sequence>MNKWLELLIGLILLNGIILLAWYSGEWWGSFWNFKHAAWEFF</sequence>
<keyword evidence="1" id="KW-0812">Transmembrane</keyword>
<protein>
    <submittedName>
        <fullName evidence="2">Uncharacterized protein</fullName>
    </submittedName>
</protein>
<evidence type="ECO:0000313" key="2">
    <source>
        <dbReference type="EMBL" id="GAH66579.1"/>
    </source>
</evidence>
<dbReference type="EMBL" id="BARU01028087">
    <property type="protein sequence ID" value="GAH66579.1"/>
    <property type="molecule type" value="Genomic_DNA"/>
</dbReference>
<organism evidence="2">
    <name type="scientific">marine sediment metagenome</name>
    <dbReference type="NCBI Taxonomy" id="412755"/>
    <lineage>
        <taxon>unclassified sequences</taxon>
        <taxon>metagenomes</taxon>
        <taxon>ecological metagenomes</taxon>
    </lineage>
</organism>
<proteinExistence type="predicted"/>
<keyword evidence="1" id="KW-0472">Membrane</keyword>
<dbReference type="AlphaFoldDB" id="X1IKE6"/>
<keyword evidence="1" id="KW-1133">Transmembrane helix</keyword>
<name>X1IKE6_9ZZZZ</name>
<accession>X1IKE6</accession>
<feature type="transmembrane region" description="Helical" evidence="1">
    <location>
        <begin position="7"/>
        <end position="25"/>
    </location>
</feature>
<gene>
    <name evidence="2" type="ORF">S03H2_44883</name>
</gene>
<evidence type="ECO:0000256" key="1">
    <source>
        <dbReference type="SAM" id="Phobius"/>
    </source>
</evidence>
<reference evidence="2" key="1">
    <citation type="journal article" date="2014" name="Front. Microbiol.">
        <title>High frequency of phylogenetically diverse reductive dehalogenase-homologous genes in deep subseafloor sedimentary metagenomes.</title>
        <authorList>
            <person name="Kawai M."/>
            <person name="Futagami T."/>
            <person name="Toyoda A."/>
            <person name="Takaki Y."/>
            <person name="Nishi S."/>
            <person name="Hori S."/>
            <person name="Arai W."/>
            <person name="Tsubouchi T."/>
            <person name="Morono Y."/>
            <person name="Uchiyama I."/>
            <person name="Ito T."/>
            <person name="Fujiyama A."/>
            <person name="Inagaki F."/>
            <person name="Takami H."/>
        </authorList>
    </citation>
    <scope>NUCLEOTIDE SEQUENCE</scope>
    <source>
        <strain evidence="2">Expedition CK06-06</strain>
    </source>
</reference>